<accession>A0ABY7QNI3</accession>
<dbReference type="SUPFAM" id="SSF54593">
    <property type="entry name" value="Glyoxalase/Bleomycin resistance protein/Dihydroxybiphenyl dioxygenase"/>
    <property type="match status" value="1"/>
</dbReference>
<dbReference type="Proteomes" id="UP001210978">
    <property type="component" value="Chromosome"/>
</dbReference>
<dbReference type="RefSeq" id="WP_271149511.1">
    <property type="nucleotide sequence ID" value="NZ_CP115859.1"/>
</dbReference>
<protein>
    <submittedName>
        <fullName evidence="2">VOC family protein</fullName>
    </submittedName>
</protein>
<dbReference type="InterPro" id="IPR004360">
    <property type="entry name" value="Glyas_Fos-R_dOase_dom"/>
</dbReference>
<organism evidence="2 3">
    <name type="scientific">Chryseobacterium camelliae</name>
    <dbReference type="NCBI Taxonomy" id="1265445"/>
    <lineage>
        <taxon>Bacteria</taxon>
        <taxon>Pseudomonadati</taxon>
        <taxon>Bacteroidota</taxon>
        <taxon>Flavobacteriia</taxon>
        <taxon>Flavobacteriales</taxon>
        <taxon>Weeksellaceae</taxon>
        <taxon>Chryseobacterium group</taxon>
        <taxon>Chryseobacterium</taxon>
    </lineage>
</organism>
<name>A0ABY7QNI3_9FLAO</name>
<reference evidence="2 3" key="1">
    <citation type="submission" date="2023-01" db="EMBL/GenBank/DDBJ databases">
        <title>Complete genome of Chryseobacterium camelliae VAN22-5A.</title>
        <authorList>
            <person name="Zong G."/>
            <person name="Cao G."/>
        </authorList>
    </citation>
    <scope>NUCLEOTIDE SEQUENCE [LARGE SCALE GENOMIC DNA]</scope>
    <source>
        <strain evidence="2 3">VAN22-5A</strain>
    </source>
</reference>
<dbReference type="PROSITE" id="PS51819">
    <property type="entry name" value="VOC"/>
    <property type="match status" value="1"/>
</dbReference>
<sequence>MSKYKALRPILWIENLDDTIGFYTQILGFTLQERNDDWQWASLEKNGVGIMLTKPNKQETFNGIVFTGSFYFTVDEVDELWEDLKTKTKICYEIETFDWEMREFAIYDNNGYILQFGQHIDEISKAE</sequence>
<keyword evidence="3" id="KW-1185">Reference proteome</keyword>
<dbReference type="InterPro" id="IPR029068">
    <property type="entry name" value="Glyas_Bleomycin-R_OHBP_Dase"/>
</dbReference>
<feature type="domain" description="VOC" evidence="1">
    <location>
        <begin position="5"/>
        <end position="119"/>
    </location>
</feature>
<gene>
    <name evidence="2" type="ORF">PFY12_03620</name>
</gene>
<proteinExistence type="predicted"/>
<evidence type="ECO:0000313" key="2">
    <source>
        <dbReference type="EMBL" id="WBV61215.1"/>
    </source>
</evidence>
<evidence type="ECO:0000259" key="1">
    <source>
        <dbReference type="PROSITE" id="PS51819"/>
    </source>
</evidence>
<dbReference type="EMBL" id="CP115859">
    <property type="protein sequence ID" value="WBV61215.1"/>
    <property type="molecule type" value="Genomic_DNA"/>
</dbReference>
<evidence type="ECO:0000313" key="3">
    <source>
        <dbReference type="Proteomes" id="UP001210978"/>
    </source>
</evidence>
<dbReference type="InterPro" id="IPR037523">
    <property type="entry name" value="VOC_core"/>
</dbReference>
<dbReference type="Gene3D" id="3.10.180.10">
    <property type="entry name" value="2,3-Dihydroxybiphenyl 1,2-Dioxygenase, domain 1"/>
    <property type="match status" value="1"/>
</dbReference>
<dbReference type="Pfam" id="PF00903">
    <property type="entry name" value="Glyoxalase"/>
    <property type="match status" value="1"/>
</dbReference>